<feature type="region of interest" description="Disordered" evidence="1">
    <location>
        <begin position="145"/>
        <end position="174"/>
    </location>
</feature>
<evidence type="ECO:0000313" key="2">
    <source>
        <dbReference type="EMBL" id="MMS80163.1"/>
    </source>
</evidence>
<feature type="compositionally biased region" description="Polar residues" evidence="1">
    <location>
        <begin position="145"/>
        <end position="172"/>
    </location>
</feature>
<sequence length="234" mass="23228">MSVAGHTATGTGVNVHGDLTSADGTEIHGTATGDGTGMSLGPDITVTDSKLYGESRSGAGVKVESRTRLRRTLINGKSAGGSGAVVNGEVSSDAGSAIAGNSGTGAGVLLNGSLTGGALTGHSGSGAGMLVTGNSQISGVNVNASSEGGTPLQVNGELSTTGGSLNGQGLDNSSEKRQQVYEVQNRLSQNGHSLKQVLISSGYREQGTPVKVEICTDGQCRSLDAGMKDKPSRP</sequence>
<dbReference type="AlphaFoldDB" id="A0A403T8S0"/>
<organism evidence="2 3">
    <name type="scientific">Salmonella enterica</name>
    <name type="common">Salmonella choleraesuis</name>
    <dbReference type="NCBI Taxonomy" id="28901"/>
    <lineage>
        <taxon>Bacteria</taxon>
        <taxon>Pseudomonadati</taxon>
        <taxon>Pseudomonadota</taxon>
        <taxon>Gammaproteobacteria</taxon>
        <taxon>Enterobacterales</taxon>
        <taxon>Enterobacteriaceae</taxon>
        <taxon>Salmonella</taxon>
    </lineage>
</organism>
<feature type="region of interest" description="Disordered" evidence="1">
    <location>
        <begin position="1"/>
        <end position="42"/>
    </location>
</feature>
<comment type="caution">
    <text evidence="2">The sequence shown here is derived from an EMBL/GenBank/DDBJ whole genome shotgun (WGS) entry which is preliminary data.</text>
</comment>
<proteinExistence type="predicted"/>
<gene>
    <name evidence="2" type="ORF">D9O31_27830</name>
</gene>
<dbReference type="Proteomes" id="UP000839526">
    <property type="component" value="Unassembled WGS sequence"/>
</dbReference>
<accession>A0A403T8S0</accession>
<dbReference type="EMBL" id="RWAH01000084">
    <property type="protein sequence ID" value="MMS80163.1"/>
    <property type="molecule type" value="Genomic_DNA"/>
</dbReference>
<name>A0A403T8S0_SALER</name>
<evidence type="ECO:0000313" key="3">
    <source>
        <dbReference type="Proteomes" id="UP000839526"/>
    </source>
</evidence>
<reference evidence="2 3" key="1">
    <citation type="submission" date="2018-10" db="EMBL/GenBank/DDBJ databases">
        <authorList>
            <consortium name="PulseNet: The National Subtyping Network for Foodborne Disease Surveillance"/>
            <person name="Tarr C.L."/>
            <person name="Trees E."/>
            <person name="Katz L.S."/>
            <person name="Carleton-Romer H.A."/>
            <person name="Stroika S."/>
            <person name="Kucerova Z."/>
            <person name="Roache K.F."/>
            <person name="Sabol A.L."/>
            <person name="Besser J."/>
            <person name="Gerner-Smidt P."/>
        </authorList>
    </citation>
    <scope>NUCLEOTIDE SEQUENCE [LARGE SCALE GENOMIC DNA]</scope>
    <source>
        <strain evidence="2 3">PNUSAS052121</strain>
    </source>
</reference>
<evidence type="ECO:0008006" key="4">
    <source>
        <dbReference type="Google" id="ProtNLM"/>
    </source>
</evidence>
<protein>
    <recommendedName>
        <fullName evidence="4">Adhesin</fullName>
    </recommendedName>
</protein>
<evidence type="ECO:0000256" key="1">
    <source>
        <dbReference type="SAM" id="MobiDB-lite"/>
    </source>
</evidence>